<evidence type="ECO:0000256" key="5">
    <source>
        <dbReference type="SAM" id="Coils"/>
    </source>
</evidence>
<dbReference type="InterPro" id="IPR018060">
    <property type="entry name" value="HTH_AraC"/>
</dbReference>
<dbReference type="PANTHER" id="PTHR43547">
    <property type="entry name" value="TWO-COMPONENT HISTIDINE KINASE"/>
    <property type="match status" value="1"/>
</dbReference>
<dbReference type="Pfam" id="PF07495">
    <property type="entry name" value="Y_Y_Y"/>
    <property type="match status" value="1"/>
</dbReference>
<protein>
    <submittedName>
        <fullName evidence="8">Ligand-binding sensor domain-containing protein/AraC-like DNA-binding protein</fullName>
    </submittedName>
</protein>
<dbReference type="Pfam" id="PF12833">
    <property type="entry name" value="HTH_18"/>
    <property type="match status" value="1"/>
</dbReference>
<dbReference type="InterPro" id="IPR011123">
    <property type="entry name" value="Y_Y_Y"/>
</dbReference>
<dbReference type="Pfam" id="PF07494">
    <property type="entry name" value="Reg_prop"/>
    <property type="match status" value="2"/>
</dbReference>
<dbReference type="EMBL" id="JAVDWQ010000003">
    <property type="protein sequence ID" value="MDR7209395.1"/>
    <property type="molecule type" value="Genomic_DNA"/>
</dbReference>
<evidence type="ECO:0000256" key="2">
    <source>
        <dbReference type="ARBA" id="ARBA00023015"/>
    </source>
</evidence>
<keyword evidence="2" id="KW-0805">Transcription regulation</keyword>
<keyword evidence="9" id="KW-1185">Reference proteome</keyword>
<dbReference type="PRINTS" id="PR00032">
    <property type="entry name" value="HTHARAC"/>
</dbReference>
<gene>
    <name evidence="8" type="ORF">J2W48_001328</name>
</gene>
<keyword evidence="6" id="KW-1133">Transmembrane helix</keyword>
<evidence type="ECO:0000256" key="1">
    <source>
        <dbReference type="ARBA" id="ARBA00022553"/>
    </source>
</evidence>
<dbReference type="PROSITE" id="PS01124">
    <property type="entry name" value="HTH_ARAC_FAMILY_2"/>
    <property type="match status" value="1"/>
</dbReference>
<dbReference type="SMART" id="SM00342">
    <property type="entry name" value="HTH_ARAC"/>
    <property type="match status" value="1"/>
</dbReference>
<evidence type="ECO:0000313" key="8">
    <source>
        <dbReference type="EMBL" id="MDR7209395.1"/>
    </source>
</evidence>
<feature type="transmembrane region" description="Helical" evidence="6">
    <location>
        <begin position="671"/>
        <end position="691"/>
    </location>
</feature>
<keyword evidence="3" id="KW-0238">DNA-binding</keyword>
<evidence type="ECO:0000259" key="7">
    <source>
        <dbReference type="PROSITE" id="PS01124"/>
    </source>
</evidence>
<keyword evidence="6" id="KW-0472">Membrane</keyword>
<dbReference type="Gene3D" id="2.60.40.10">
    <property type="entry name" value="Immunoglobulins"/>
    <property type="match status" value="1"/>
</dbReference>
<name>A0ABU1Y6Z1_9FLAO</name>
<reference evidence="8 9" key="1">
    <citation type="submission" date="2023-07" db="EMBL/GenBank/DDBJ databases">
        <title>Sorghum-associated microbial communities from plants grown in Nebraska, USA.</title>
        <authorList>
            <person name="Schachtman D."/>
        </authorList>
    </citation>
    <scope>NUCLEOTIDE SEQUENCE [LARGE SCALE GENOMIC DNA]</scope>
    <source>
        <strain evidence="8 9">4129</strain>
    </source>
</reference>
<dbReference type="RefSeq" id="WP_310279607.1">
    <property type="nucleotide sequence ID" value="NZ_JAVDWQ010000003.1"/>
</dbReference>
<dbReference type="SUPFAM" id="SSF46689">
    <property type="entry name" value="Homeodomain-like"/>
    <property type="match status" value="1"/>
</dbReference>
<evidence type="ECO:0000256" key="3">
    <source>
        <dbReference type="ARBA" id="ARBA00023125"/>
    </source>
</evidence>
<keyword evidence="4" id="KW-0804">Transcription</keyword>
<dbReference type="InterPro" id="IPR015943">
    <property type="entry name" value="WD40/YVTN_repeat-like_dom_sf"/>
</dbReference>
<feature type="coiled-coil region" evidence="5">
    <location>
        <begin position="711"/>
        <end position="752"/>
    </location>
</feature>
<feature type="domain" description="HTH araC/xylS-type" evidence="7">
    <location>
        <begin position="1129"/>
        <end position="1228"/>
    </location>
</feature>
<dbReference type="Proteomes" id="UP001269081">
    <property type="component" value="Unassembled WGS sequence"/>
</dbReference>
<dbReference type="PROSITE" id="PS00041">
    <property type="entry name" value="HTH_ARAC_FAMILY_1"/>
    <property type="match status" value="1"/>
</dbReference>
<dbReference type="InterPro" id="IPR011110">
    <property type="entry name" value="Reg_prop"/>
</dbReference>
<evidence type="ECO:0000256" key="6">
    <source>
        <dbReference type="SAM" id="Phobius"/>
    </source>
</evidence>
<proteinExistence type="predicted"/>
<dbReference type="InterPro" id="IPR009057">
    <property type="entry name" value="Homeodomain-like_sf"/>
</dbReference>
<dbReference type="InterPro" id="IPR018062">
    <property type="entry name" value="HTH_AraC-typ_CS"/>
</dbReference>
<dbReference type="PANTHER" id="PTHR43547:SF2">
    <property type="entry name" value="HYBRID SIGNAL TRANSDUCTION HISTIDINE KINASE C"/>
    <property type="match status" value="1"/>
</dbReference>
<keyword evidence="6" id="KW-0812">Transmembrane</keyword>
<comment type="caution">
    <text evidence="8">The sequence shown here is derived from an EMBL/GenBank/DDBJ whole genome shotgun (WGS) entry which is preliminary data.</text>
</comment>
<dbReference type="Gene3D" id="2.130.10.10">
    <property type="entry name" value="YVTN repeat-like/Quinoprotein amine dehydrogenase"/>
    <property type="match status" value="2"/>
</dbReference>
<keyword evidence="1" id="KW-0597">Phosphoprotein</keyword>
<evidence type="ECO:0000313" key="9">
    <source>
        <dbReference type="Proteomes" id="UP001269081"/>
    </source>
</evidence>
<organism evidence="8 9">
    <name type="scientific">Flavobacterium piscis</name>
    <dbReference type="NCBI Taxonomy" id="1114874"/>
    <lineage>
        <taxon>Bacteria</taxon>
        <taxon>Pseudomonadati</taxon>
        <taxon>Bacteroidota</taxon>
        <taxon>Flavobacteriia</taxon>
        <taxon>Flavobacteriales</taxon>
        <taxon>Flavobacteriaceae</taxon>
        <taxon>Flavobacterium</taxon>
    </lineage>
</organism>
<dbReference type="SUPFAM" id="SSF63829">
    <property type="entry name" value="Calcium-dependent phosphotriesterase"/>
    <property type="match status" value="1"/>
</dbReference>
<accession>A0ABU1Y6Z1</accession>
<keyword evidence="5" id="KW-0175">Coiled coil</keyword>
<dbReference type="InterPro" id="IPR013783">
    <property type="entry name" value="Ig-like_fold"/>
</dbReference>
<dbReference type="Gene3D" id="1.10.10.60">
    <property type="entry name" value="Homeodomain-like"/>
    <property type="match status" value="1"/>
</dbReference>
<dbReference type="SUPFAM" id="SSF101898">
    <property type="entry name" value="NHL repeat"/>
    <property type="match status" value="1"/>
</dbReference>
<dbReference type="InterPro" id="IPR020449">
    <property type="entry name" value="Tscrpt_reg_AraC-type_HTH"/>
</dbReference>
<sequence length="1229" mass="140763">MFRGLFVVWFITAQSFGQQIKFENFTTNQGLSNNSVIDIENDKDGGLWIATWDGLNYYDGCNFKIFKHNFNNPKTISSNYITKLTKDKAGFIWLITKEGDVNRYIGNGEFVKYKFKGIPKNIQLSQKGNSIVQTNTAYYEFKKGAFTAIPYNSIKNIDAHSLKSILLKKYPTLIINDVLKDKSGNIWYATRQNGLYIIANDANKNIKHFTADLYLPYSFNSNEIETLHEDAFGNIWLGQKDGGLSMAYAGSERINTIVPHPVKQPDLPTETIRAITKDINGKTWLGYYANGLYYYNEKRLSYEKYVITEAVSNPDWERVRSLFTASDGTVWAGTYKGIIRISGTKYTCYEAKNIEELPNNRSYSIYEDEKKQLWIGCWGGVAKFNLGTGKFESFKGQKALDKYHIRCVKKNKQNLILATENNGVIVLNLDTGKIDQISTRQDILGNSIYSVLIDQTTDNYWIASLGGVSIFNKEKGLIKNITEADGLASHMVHGLIDNGDKVWISTTKGIASIAKNNFKITSYNPNHGWQAAEFSEGAYYQDSKGNLFFGGVNGLNYFNPHTIHSADFNAKIKLRVDGNENYLSEIEKSFSNNELEIEITPIVFPKENKAAIYYKLDGRDKNWTLLQGSQKIEYTSLSSGDYHFLIKQGEKGVVQPVFFTLHISKAFYETILFYILLSGCILISCLLLIYFKDKTAAAQQKYLVAKIRARTAVIENQKKDLQAINKKLDEKNKKISEQKEKLLRLHSNLKNENFEIEKFKTFMLAEFQDPIAKIIKISGTQKKDSEAQRDLLLQSGKLADLISGWNYLSYVKDIGPIKKSAINLFPVLKNSIEKLKKELQRNQVNLNCEIDNRAYFVAIDVLRLKLLLQYFFNDISKYSETGCTLNIEIGYENNFLKVTVVSDSIILKNNWYNILHYSPYFKALHLLLEDLNGEFFDNSEEQFKSTLQIPLEFATENFKIKETISWKHFNEPEPSADKELFLVFSDQSDYTAANQVLESRNYHLLFEDSVANLNSAVKQIHFSALVFYQATFSKELVHFLESNKKMSGLKMPMIYISEDINYELHEQLLELGIDTLIQLPASASFIIKKITSLIDKNKEAQQENKMQQKIFEILTEDDPLTTNNDKLVKKALELIKTELQDPSFNVETLVENLGISRVKCYRIFKEALNQSPSDVITSFRLQKAEILLKTKKLNISEISFECGYNDPKYFGRSFKKYFGKSPKEYKVLS</sequence>
<feature type="coiled-coil region" evidence="5">
    <location>
        <begin position="1090"/>
        <end position="1117"/>
    </location>
</feature>
<evidence type="ECO:0000256" key="4">
    <source>
        <dbReference type="ARBA" id="ARBA00023163"/>
    </source>
</evidence>